<organism evidence="2 3">
    <name type="scientific">Coprinopsis marcescibilis</name>
    <name type="common">Agaric fungus</name>
    <name type="synonym">Psathyrella marcescibilis</name>
    <dbReference type="NCBI Taxonomy" id="230819"/>
    <lineage>
        <taxon>Eukaryota</taxon>
        <taxon>Fungi</taxon>
        <taxon>Dikarya</taxon>
        <taxon>Basidiomycota</taxon>
        <taxon>Agaricomycotina</taxon>
        <taxon>Agaricomycetes</taxon>
        <taxon>Agaricomycetidae</taxon>
        <taxon>Agaricales</taxon>
        <taxon>Agaricineae</taxon>
        <taxon>Psathyrellaceae</taxon>
        <taxon>Coprinopsis</taxon>
    </lineage>
</organism>
<accession>A0A5C3K8Q0</accession>
<proteinExistence type="predicted"/>
<sequence>MLNQAKEELEGEFAKRILLGMENTYLRQQLFAKKKPHAVHTQGAACHLTATEFLDELARDLWETRMEDVFREARPKFKAIQKALAEKEKEIESTRKAEEQRIADEARKARKAAKAVADEEKQKAKVVADEEKRKAKEAATEAKRLQQAEVQAAKVAERLANAAAKKKAQPSKVKGKGKNPLSKCTVDEEQDPSNSRDETVSPLTSDTDSADFCPFKPPQLTKPIEDDPPRPSLPKPCPVRATRSRGAETEQEGEVGAEVDHTMPLDEDPFVIQ</sequence>
<dbReference type="OrthoDB" id="3269652at2759"/>
<evidence type="ECO:0000313" key="2">
    <source>
        <dbReference type="EMBL" id="TFK16439.1"/>
    </source>
</evidence>
<dbReference type="AlphaFoldDB" id="A0A5C3K8Q0"/>
<protein>
    <submittedName>
        <fullName evidence="2">Uncharacterized protein</fullName>
    </submittedName>
</protein>
<gene>
    <name evidence="2" type="ORF">FA15DRAFT_743762</name>
</gene>
<evidence type="ECO:0000313" key="3">
    <source>
        <dbReference type="Proteomes" id="UP000307440"/>
    </source>
</evidence>
<keyword evidence="3" id="KW-1185">Reference proteome</keyword>
<name>A0A5C3K8Q0_COPMA</name>
<feature type="region of interest" description="Disordered" evidence="1">
    <location>
        <begin position="161"/>
        <end position="273"/>
    </location>
</feature>
<feature type="compositionally biased region" description="Basic residues" evidence="1">
    <location>
        <begin position="164"/>
        <end position="177"/>
    </location>
</feature>
<dbReference type="Proteomes" id="UP000307440">
    <property type="component" value="Unassembled WGS sequence"/>
</dbReference>
<reference evidence="2 3" key="1">
    <citation type="journal article" date="2019" name="Nat. Ecol. Evol.">
        <title>Megaphylogeny resolves global patterns of mushroom evolution.</title>
        <authorList>
            <person name="Varga T."/>
            <person name="Krizsan K."/>
            <person name="Foldi C."/>
            <person name="Dima B."/>
            <person name="Sanchez-Garcia M."/>
            <person name="Sanchez-Ramirez S."/>
            <person name="Szollosi G.J."/>
            <person name="Szarkandi J.G."/>
            <person name="Papp V."/>
            <person name="Albert L."/>
            <person name="Andreopoulos W."/>
            <person name="Angelini C."/>
            <person name="Antonin V."/>
            <person name="Barry K.W."/>
            <person name="Bougher N.L."/>
            <person name="Buchanan P."/>
            <person name="Buyck B."/>
            <person name="Bense V."/>
            <person name="Catcheside P."/>
            <person name="Chovatia M."/>
            <person name="Cooper J."/>
            <person name="Damon W."/>
            <person name="Desjardin D."/>
            <person name="Finy P."/>
            <person name="Geml J."/>
            <person name="Haridas S."/>
            <person name="Hughes K."/>
            <person name="Justo A."/>
            <person name="Karasinski D."/>
            <person name="Kautmanova I."/>
            <person name="Kiss B."/>
            <person name="Kocsube S."/>
            <person name="Kotiranta H."/>
            <person name="LaButti K.M."/>
            <person name="Lechner B.E."/>
            <person name="Liimatainen K."/>
            <person name="Lipzen A."/>
            <person name="Lukacs Z."/>
            <person name="Mihaltcheva S."/>
            <person name="Morgado L.N."/>
            <person name="Niskanen T."/>
            <person name="Noordeloos M.E."/>
            <person name="Ohm R.A."/>
            <person name="Ortiz-Santana B."/>
            <person name="Ovrebo C."/>
            <person name="Racz N."/>
            <person name="Riley R."/>
            <person name="Savchenko A."/>
            <person name="Shiryaev A."/>
            <person name="Soop K."/>
            <person name="Spirin V."/>
            <person name="Szebenyi C."/>
            <person name="Tomsovsky M."/>
            <person name="Tulloss R.E."/>
            <person name="Uehling J."/>
            <person name="Grigoriev I.V."/>
            <person name="Vagvolgyi C."/>
            <person name="Papp T."/>
            <person name="Martin F.M."/>
            <person name="Miettinen O."/>
            <person name="Hibbett D.S."/>
            <person name="Nagy L.G."/>
        </authorList>
    </citation>
    <scope>NUCLEOTIDE SEQUENCE [LARGE SCALE GENOMIC DNA]</scope>
    <source>
        <strain evidence="2 3">CBS 121175</strain>
    </source>
</reference>
<evidence type="ECO:0000256" key="1">
    <source>
        <dbReference type="SAM" id="MobiDB-lite"/>
    </source>
</evidence>
<dbReference type="EMBL" id="ML210809">
    <property type="protein sequence ID" value="TFK16439.1"/>
    <property type="molecule type" value="Genomic_DNA"/>
</dbReference>